<comment type="caution">
    <text evidence="3">The sequence shown here is derived from an EMBL/GenBank/DDBJ whole genome shotgun (WGS) entry which is preliminary data.</text>
</comment>
<dbReference type="Proteomes" id="UP001597097">
    <property type="component" value="Unassembled WGS sequence"/>
</dbReference>
<reference evidence="4" key="1">
    <citation type="journal article" date="2019" name="Int. J. Syst. Evol. Microbiol.">
        <title>The Global Catalogue of Microorganisms (GCM) 10K type strain sequencing project: providing services to taxonomists for standard genome sequencing and annotation.</title>
        <authorList>
            <consortium name="The Broad Institute Genomics Platform"/>
            <consortium name="The Broad Institute Genome Sequencing Center for Infectious Disease"/>
            <person name="Wu L."/>
            <person name="Ma J."/>
        </authorList>
    </citation>
    <scope>NUCLEOTIDE SEQUENCE [LARGE SCALE GENOMIC DNA]</scope>
    <source>
        <strain evidence="4">CGMCC 1.15399</strain>
    </source>
</reference>
<feature type="domain" description="Peptidoglycan binding-like" evidence="2">
    <location>
        <begin position="99"/>
        <end position="152"/>
    </location>
</feature>
<evidence type="ECO:0000256" key="1">
    <source>
        <dbReference type="SAM" id="MobiDB-lite"/>
    </source>
</evidence>
<accession>A0ABW4G5B7</accession>
<feature type="region of interest" description="Disordered" evidence="1">
    <location>
        <begin position="1"/>
        <end position="22"/>
    </location>
</feature>
<evidence type="ECO:0000313" key="4">
    <source>
        <dbReference type="Proteomes" id="UP001597097"/>
    </source>
</evidence>
<dbReference type="RefSeq" id="WP_219534757.1">
    <property type="nucleotide sequence ID" value="NZ_JAHKRM010000023.1"/>
</dbReference>
<organism evidence="3 4">
    <name type="scientific">Nonomuraea guangzhouensis</name>
    <dbReference type="NCBI Taxonomy" id="1291555"/>
    <lineage>
        <taxon>Bacteria</taxon>
        <taxon>Bacillati</taxon>
        <taxon>Actinomycetota</taxon>
        <taxon>Actinomycetes</taxon>
        <taxon>Streptosporangiales</taxon>
        <taxon>Streptosporangiaceae</taxon>
        <taxon>Nonomuraea</taxon>
    </lineage>
</organism>
<dbReference type="Pfam" id="PF01471">
    <property type="entry name" value="PG_binding_1"/>
    <property type="match status" value="2"/>
</dbReference>
<feature type="domain" description="Peptidoglycan binding-like" evidence="2">
    <location>
        <begin position="21"/>
        <end position="75"/>
    </location>
</feature>
<dbReference type="InterPro" id="IPR002477">
    <property type="entry name" value="Peptidoglycan-bd-like"/>
</dbReference>
<dbReference type="EMBL" id="JBHUCM010000010">
    <property type="protein sequence ID" value="MFD1537418.1"/>
    <property type="molecule type" value="Genomic_DNA"/>
</dbReference>
<name>A0ABW4G5B7_9ACTN</name>
<evidence type="ECO:0000313" key="3">
    <source>
        <dbReference type="EMBL" id="MFD1537418.1"/>
    </source>
</evidence>
<evidence type="ECO:0000259" key="2">
    <source>
        <dbReference type="Pfam" id="PF01471"/>
    </source>
</evidence>
<proteinExistence type="predicted"/>
<sequence>MTVTPTLQAPPFPGIIKKPQQGEAVKKWQQRMQDRGWHIKVDGIYGAESERLCKNFQAEKHLQVTGIVDETTWDKTWTAPSAVAPPFPGRVLKHPPIMNGEDVRQWQEEISMRGWPITVDGSYGPRSEEICRQFQKEHALVVDGMVGRNTWTNTWVETI</sequence>
<keyword evidence="4" id="KW-1185">Reference proteome</keyword>
<gene>
    <name evidence="3" type="ORF">ACFSJ0_10260</name>
</gene>
<protein>
    <submittedName>
        <fullName evidence="3">Peptidoglycan-binding protein</fullName>
    </submittedName>
</protein>